<dbReference type="AlphaFoldDB" id="A0A9P6EHQ4"/>
<comment type="caution">
    <text evidence="1">The sequence shown here is derived from an EMBL/GenBank/DDBJ whole genome shotgun (WGS) entry which is preliminary data.</text>
</comment>
<evidence type="ECO:0000313" key="1">
    <source>
        <dbReference type="EMBL" id="KAF9529093.1"/>
    </source>
</evidence>
<name>A0A9P6EHQ4_9AGAR</name>
<keyword evidence="2" id="KW-1185">Reference proteome</keyword>
<gene>
    <name evidence="1" type="ORF">CPB83DRAFT_283442</name>
</gene>
<organism evidence="1 2">
    <name type="scientific">Crepidotus variabilis</name>
    <dbReference type="NCBI Taxonomy" id="179855"/>
    <lineage>
        <taxon>Eukaryota</taxon>
        <taxon>Fungi</taxon>
        <taxon>Dikarya</taxon>
        <taxon>Basidiomycota</taxon>
        <taxon>Agaricomycotina</taxon>
        <taxon>Agaricomycetes</taxon>
        <taxon>Agaricomycetidae</taxon>
        <taxon>Agaricales</taxon>
        <taxon>Agaricineae</taxon>
        <taxon>Crepidotaceae</taxon>
        <taxon>Crepidotus</taxon>
    </lineage>
</organism>
<dbReference type="Proteomes" id="UP000807306">
    <property type="component" value="Unassembled WGS sequence"/>
</dbReference>
<dbReference type="EMBL" id="MU157848">
    <property type="protein sequence ID" value="KAF9529093.1"/>
    <property type="molecule type" value="Genomic_DNA"/>
</dbReference>
<reference evidence="1" key="1">
    <citation type="submission" date="2020-11" db="EMBL/GenBank/DDBJ databases">
        <authorList>
            <consortium name="DOE Joint Genome Institute"/>
            <person name="Ahrendt S."/>
            <person name="Riley R."/>
            <person name="Andreopoulos W."/>
            <person name="Labutti K."/>
            <person name="Pangilinan J."/>
            <person name="Ruiz-Duenas F.J."/>
            <person name="Barrasa J.M."/>
            <person name="Sanchez-Garcia M."/>
            <person name="Camarero S."/>
            <person name="Miyauchi S."/>
            <person name="Serrano A."/>
            <person name="Linde D."/>
            <person name="Babiker R."/>
            <person name="Drula E."/>
            <person name="Ayuso-Fernandez I."/>
            <person name="Pacheco R."/>
            <person name="Padilla G."/>
            <person name="Ferreira P."/>
            <person name="Barriuso J."/>
            <person name="Kellner H."/>
            <person name="Castanera R."/>
            <person name="Alfaro M."/>
            <person name="Ramirez L."/>
            <person name="Pisabarro A.G."/>
            <person name="Kuo A."/>
            <person name="Tritt A."/>
            <person name="Lipzen A."/>
            <person name="He G."/>
            <person name="Yan M."/>
            <person name="Ng V."/>
            <person name="Cullen D."/>
            <person name="Martin F."/>
            <person name="Rosso M.-N."/>
            <person name="Henrissat B."/>
            <person name="Hibbett D."/>
            <person name="Martinez A.T."/>
            <person name="Grigoriev I.V."/>
        </authorList>
    </citation>
    <scope>NUCLEOTIDE SEQUENCE</scope>
    <source>
        <strain evidence="1">CBS 506.95</strain>
    </source>
</reference>
<evidence type="ECO:0000313" key="2">
    <source>
        <dbReference type="Proteomes" id="UP000807306"/>
    </source>
</evidence>
<sequence>MRHPISTISHLFNSPQARSRIPDVRDLTVFSSQRSFLGKFSESHLAIIDQHHNCGFYRILPISHCMANITRAPSTLLVHRGTHFLNIQPVDKYGLLDIQKCDKSFIFSFDEVNRTEPVVIRITESDPAGAITVVEVEWLL</sequence>
<proteinExistence type="predicted"/>
<accession>A0A9P6EHQ4</accession>
<protein>
    <submittedName>
        <fullName evidence="1">Uncharacterized protein</fullName>
    </submittedName>
</protein>